<dbReference type="AlphaFoldDB" id="A0A8J9SDX5"/>
<sequence>MMFRLAASATRSTGVRTFATRRKTKNTLPKEVMDALPFHEDDEEESEKPKSPPDPSEFVRNPVTAAYTVDVQNQQLSTLDSAALSPNGTVVHGRYGEIPQASAIPLEYLALLRPAAEGAAALRVLLKSAKAPHGTLLVFGASQPNGMSISQLASSAGHAVVAVVDSAHSGNRDFMESLTGMIREPGTALPQEFALSKKNFAELVRGISSGDEGIPKADPAVFLEDFKQNLMDYAVAYPDTRPAAVSEEHMEFNYMEKDREYWQQNMEAYLSQFPQGSPPMDAAKLDAFFSTEQYQAFHEMFLKQTSGIISGDDTPFSPPHIVQSMCQSPVTLDHKTYPGAGPFVPYSFSVLQQTFPEGTDVKPGGPVIGAAIAVTPMLQKVTEVVNKEKSIRAKAEALQFLTSTERACFLSAASVAAQARAAGAPVVVMGGSLPDLETAEVTDADVQEALAAMDIDEEGNSRLNYFCQVYRAGDFPFYGDYAVHRATETLPGPRQIIVTK</sequence>
<name>A0A8J9SDX5_PHATR</name>
<protein>
    <submittedName>
        <fullName evidence="2">Uncharacterized protein</fullName>
    </submittedName>
</protein>
<organism evidence="2">
    <name type="scientific">Phaeodactylum tricornutum</name>
    <name type="common">Diatom</name>
    <dbReference type="NCBI Taxonomy" id="2850"/>
    <lineage>
        <taxon>Eukaryota</taxon>
        <taxon>Sar</taxon>
        <taxon>Stramenopiles</taxon>
        <taxon>Ochrophyta</taxon>
        <taxon>Bacillariophyta</taxon>
        <taxon>Bacillariophyceae</taxon>
        <taxon>Bacillariophycidae</taxon>
        <taxon>Naviculales</taxon>
        <taxon>Phaeodactylaceae</taxon>
        <taxon>Phaeodactylum</taxon>
    </lineage>
</organism>
<evidence type="ECO:0000256" key="1">
    <source>
        <dbReference type="SAM" id="MobiDB-lite"/>
    </source>
</evidence>
<dbReference type="EMBL" id="OU594945">
    <property type="protein sequence ID" value="CAG9289144.1"/>
    <property type="molecule type" value="Genomic_DNA"/>
</dbReference>
<proteinExistence type="predicted"/>
<feature type="region of interest" description="Disordered" evidence="1">
    <location>
        <begin position="15"/>
        <end position="59"/>
    </location>
</feature>
<accession>A0A8J9SDX5</accession>
<evidence type="ECO:0000313" key="2">
    <source>
        <dbReference type="EMBL" id="CAG9289144.1"/>
    </source>
</evidence>
<dbReference type="OMA" id="YALCKAN"/>
<reference evidence="2" key="1">
    <citation type="submission" date="2022-02" db="EMBL/GenBank/DDBJ databases">
        <authorList>
            <person name="Giguere J D."/>
        </authorList>
    </citation>
    <scope>NUCLEOTIDE SEQUENCE</scope>
    <source>
        <strain evidence="2">CCAP 1055/1</strain>
    </source>
</reference>
<dbReference type="Proteomes" id="UP000836788">
    <property type="component" value="Chromosome 4"/>
</dbReference>
<gene>
    <name evidence="2" type="ORF">PTTT1_LOCUS40719</name>
</gene>